<gene>
    <name evidence="1" type="ORF">WJX74_010988</name>
</gene>
<keyword evidence="2" id="KW-1185">Reference proteome</keyword>
<sequence length="227" mass="25130">MGNVSGYLPEDLGLGYVGFEIYQAGDRRLFKPDPRQCTVRQKDGPELYAIDYSEKKCSWHILIKHMSLQEIPLANGHPYGSPTLEFFIDSGWGRDAKIVASSGMTSACMNICDVRKGSTFKFSYEGKQYRWQRRPAGNWVRGFPDHAKRKLVEMNGKAWGPTMASLYIPNRPDHGVVATLYMRAAASGNPVRQDLIILTGLVAMQQDFIQRRYGSAASGGAAVGGAC</sequence>
<evidence type="ECO:0000313" key="2">
    <source>
        <dbReference type="Proteomes" id="UP001438707"/>
    </source>
</evidence>
<dbReference type="Proteomes" id="UP001438707">
    <property type="component" value="Unassembled WGS sequence"/>
</dbReference>
<reference evidence="1 2" key="1">
    <citation type="journal article" date="2024" name="Nat. Commun.">
        <title>Phylogenomics reveals the evolutionary origins of lichenization in chlorophyte algae.</title>
        <authorList>
            <person name="Puginier C."/>
            <person name="Libourel C."/>
            <person name="Otte J."/>
            <person name="Skaloud P."/>
            <person name="Haon M."/>
            <person name="Grisel S."/>
            <person name="Petersen M."/>
            <person name="Berrin J.G."/>
            <person name="Delaux P.M."/>
            <person name="Dal Grande F."/>
            <person name="Keller J."/>
        </authorList>
    </citation>
    <scope>NUCLEOTIDE SEQUENCE [LARGE SCALE GENOMIC DNA]</scope>
    <source>
        <strain evidence="1 2">SAG 2145</strain>
    </source>
</reference>
<accession>A0AAW1QUE2</accession>
<dbReference type="EMBL" id="JALJOS010000026">
    <property type="protein sequence ID" value="KAK9825120.1"/>
    <property type="molecule type" value="Genomic_DNA"/>
</dbReference>
<protein>
    <submittedName>
        <fullName evidence="1">Uncharacterized protein</fullName>
    </submittedName>
</protein>
<evidence type="ECO:0000313" key="1">
    <source>
        <dbReference type="EMBL" id="KAK9825120.1"/>
    </source>
</evidence>
<organism evidence="1 2">
    <name type="scientific">Apatococcus lobatus</name>
    <dbReference type="NCBI Taxonomy" id="904363"/>
    <lineage>
        <taxon>Eukaryota</taxon>
        <taxon>Viridiplantae</taxon>
        <taxon>Chlorophyta</taxon>
        <taxon>core chlorophytes</taxon>
        <taxon>Trebouxiophyceae</taxon>
        <taxon>Chlorellales</taxon>
        <taxon>Chlorellaceae</taxon>
        <taxon>Apatococcus</taxon>
    </lineage>
</organism>
<comment type="caution">
    <text evidence="1">The sequence shown here is derived from an EMBL/GenBank/DDBJ whole genome shotgun (WGS) entry which is preliminary data.</text>
</comment>
<name>A0AAW1QUE2_9CHLO</name>
<dbReference type="AlphaFoldDB" id="A0AAW1QUE2"/>
<proteinExistence type="predicted"/>